<comment type="cofactor">
    <cofactor evidence="1">
        <name>Mg(2+)</name>
        <dbReference type="ChEBI" id="CHEBI:18420"/>
    </cofactor>
</comment>
<keyword evidence="7" id="KW-0808">Transferase</keyword>
<dbReference type="GO" id="GO:0004662">
    <property type="term" value="F:CAAX-protein geranylgeranyltransferase activity"/>
    <property type="evidence" value="ECO:0007669"/>
    <property type="project" value="UniProtKB-EC"/>
</dbReference>
<evidence type="ECO:0000256" key="12">
    <source>
        <dbReference type="ARBA" id="ARBA00031713"/>
    </source>
</evidence>
<evidence type="ECO:0000256" key="10">
    <source>
        <dbReference type="ARBA" id="ARBA00022833"/>
    </source>
</evidence>
<keyword evidence="9" id="KW-0677">Repeat</keyword>
<evidence type="ECO:0000256" key="4">
    <source>
        <dbReference type="ARBA" id="ARBA00012700"/>
    </source>
</evidence>
<dbReference type="CDD" id="cd02895">
    <property type="entry name" value="GGTase-I"/>
    <property type="match status" value="1"/>
</dbReference>
<keyword evidence="10" id="KW-0862">Zinc</keyword>
<gene>
    <name evidence="14" type="ORF">B0T10DRAFT_479297</name>
</gene>
<keyword evidence="11" id="KW-0460">Magnesium</keyword>
<dbReference type="AlphaFoldDB" id="A0A9P8WD80"/>
<dbReference type="GO" id="GO:0005953">
    <property type="term" value="C:CAAX-protein geranylgeranyltransferase complex"/>
    <property type="evidence" value="ECO:0007669"/>
    <property type="project" value="InterPro"/>
</dbReference>
<accession>A0A9P8WD80</accession>
<dbReference type="InterPro" id="IPR001330">
    <property type="entry name" value="Prenyltrans"/>
</dbReference>
<evidence type="ECO:0000256" key="6">
    <source>
        <dbReference type="ARBA" id="ARBA00022602"/>
    </source>
</evidence>
<dbReference type="InterPro" id="IPR041960">
    <property type="entry name" value="GGTase_I_beta"/>
</dbReference>
<evidence type="ECO:0000256" key="2">
    <source>
        <dbReference type="ARBA" id="ARBA00001947"/>
    </source>
</evidence>
<evidence type="ECO:0000259" key="13">
    <source>
        <dbReference type="Pfam" id="PF00432"/>
    </source>
</evidence>
<evidence type="ECO:0000256" key="9">
    <source>
        <dbReference type="ARBA" id="ARBA00022737"/>
    </source>
</evidence>
<dbReference type="Pfam" id="PF00432">
    <property type="entry name" value="Prenyltrans"/>
    <property type="match status" value="1"/>
</dbReference>
<comment type="caution">
    <text evidence="14">The sequence shown here is derived from an EMBL/GenBank/DDBJ whole genome shotgun (WGS) entry which is preliminary data.</text>
</comment>
<dbReference type="PANTHER" id="PTHR11774">
    <property type="entry name" value="GERANYLGERANYL TRANSFERASE TYPE BETA SUBUNIT"/>
    <property type="match status" value="1"/>
</dbReference>
<evidence type="ECO:0000256" key="1">
    <source>
        <dbReference type="ARBA" id="ARBA00001946"/>
    </source>
</evidence>
<evidence type="ECO:0000256" key="3">
    <source>
        <dbReference type="ARBA" id="ARBA00010497"/>
    </source>
</evidence>
<feature type="domain" description="Prenyltransferase alpha-alpha toroid" evidence="13">
    <location>
        <begin position="12"/>
        <end position="381"/>
    </location>
</feature>
<name>A0A9P8WD80_9HYPO</name>
<keyword evidence="6" id="KW-0637">Prenyltransferase</keyword>
<dbReference type="Proteomes" id="UP000777438">
    <property type="component" value="Unassembled WGS sequence"/>
</dbReference>
<sequence length="416" mass="45234">MATDSPEDSPRLNKERHLKYWKRCHSSFLPTPYTASDSSRLTFACFTIAALDLLSAPLTPADRVAIRRWVMSLQHPDGGFCGSSTHTLSGQDASKGTANLAASFFALVLLGLAADGEDGARHAFAGVHRTKLLRWLKALQREDGSFGQNLWDGQSVGGRDMRHSYLASCVRWMLRGNVQEGEAGWVEDVNVEEMVAHIRRGQTYDGGVAEASQHESHAGYAYCAIGALSLLDRSQDSTTPVTENALREGVPNREGLIQFLASRPFVYLSEKEAADEVDENFIQGSLGGSEPAHVGFNGRCNKKADTCYCWWVAATLTMLGNSSLIDAPPSRRYLLDITQHIVGGFSKAVDGPPDLYHSYLGLAALATMGDSDLKEFDVGLCCSKETTRKIELARDGLLEGIKGGNKGWAGLRSEIS</sequence>
<evidence type="ECO:0000256" key="8">
    <source>
        <dbReference type="ARBA" id="ARBA00022723"/>
    </source>
</evidence>
<evidence type="ECO:0000313" key="14">
    <source>
        <dbReference type="EMBL" id="KAH6896011.1"/>
    </source>
</evidence>
<keyword evidence="15" id="KW-1185">Reference proteome</keyword>
<dbReference type="EMBL" id="JAGPYM010000004">
    <property type="protein sequence ID" value="KAH6896011.1"/>
    <property type="molecule type" value="Genomic_DNA"/>
</dbReference>
<proteinExistence type="inferred from homology"/>
<comment type="cofactor">
    <cofactor evidence="2">
        <name>Zn(2+)</name>
        <dbReference type="ChEBI" id="CHEBI:29105"/>
    </cofactor>
</comment>
<reference evidence="14 15" key="1">
    <citation type="journal article" date="2021" name="Nat. Commun.">
        <title>Genetic determinants of endophytism in the Arabidopsis root mycobiome.</title>
        <authorList>
            <person name="Mesny F."/>
            <person name="Miyauchi S."/>
            <person name="Thiergart T."/>
            <person name="Pickel B."/>
            <person name="Atanasova L."/>
            <person name="Karlsson M."/>
            <person name="Huettel B."/>
            <person name="Barry K.W."/>
            <person name="Haridas S."/>
            <person name="Chen C."/>
            <person name="Bauer D."/>
            <person name="Andreopoulos W."/>
            <person name="Pangilinan J."/>
            <person name="LaButti K."/>
            <person name="Riley R."/>
            <person name="Lipzen A."/>
            <person name="Clum A."/>
            <person name="Drula E."/>
            <person name="Henrissat B."/>
            <person name="Kohler A."/>
            <person name="Grigoriev I.V."/>
            <person name="Martin F.M."/>
            <person name="Hacquard S."/>
        </authorList>
    </citation>
    <scope>NUCLEOTIDE SEQUENCE [LARGE SCALE GENOMIC DNA]</scope>
    <source>
        <strain evidence="14 15">MPI-CAGE-CH-0241</strain>
    </source>
</reference>
<dbReference type="GO" id="GO:0046872">
    <property type="term" value="F:metal ion binding"/>
    <property type="evidence" value="ECO:0007669"/>
    <property type="project" value="UniProtKB-KW"/>
</dbReference>
<keyword evidence="8" id="KW-0479">Metal-binding</keyword>
<dbReference type="SUPFAM" id="SSF48239">
    <property type="entry name" value="Terpenoid cyclases/Protein prenyltransferases"/>
    <property type="match status" value="1"/>
</dbReference>
<evidence type="ECO:0000256" key="11">
    <source>
        <dbReference type="ARBA" id="ARBA00022842"/>
    </source>
</evidence>
<organism evidence="14 15">
    <name type="scientific">Thelonectria olida</name>
    <dbReference type="NCBI Taxonomy" id="1576542"/>
    <lineage>
        <taxon>Eukaryota</taxon>
        <taxon>Fungi</taxon>
        <taxon>Dikarya</taxon>
        <taxon>Ascomycota</taxon>
        <taxon>Pezizomycotina</taxon>
        <taxon>Sordariomycetes</taxon>
        <taxon>Hypocreomycetidae</taxon>
        <taxon>Hypocreales</taxon>
        <taxon>Nectriaceae</taxon>
        <taxon>Thelonectria</taxon>
    </lineage>
</organism>
<dbReference type="PANTHER" id="PTHR11774:SF4">
    <property type="entry name" value="GERANYLGERANYL TRANSFERASE TYPE-1 SUBUNIT BETA"/>
    <property type="match status" value="1"/>
</dbReference>
<dbReference type="EC" id="2.5.1.59" evidence="4"/>
<dbReference type="Gene3D" id="1.50.10.20">
    <property type="match status" value="1"/>
</dbReference>
<evidence type="ECO:0000256" key="7">
    <source>
        <dbReference type="ARBA" id="ARBA00022679"/>
    </source>
</evidence>
<dbReference type="InterPro" id="IPR045089">
    <property type="entry name" value="PGGT1B-like"/>
</dbReference>
<dbReference type="OrthoDB" id="24893at2759"/>
<comment type="similarity">
    <text evidence="3">Belongs to the protein prenyltransferase subunit beta family.</text>
</comment>
<evidence type="ECO:0000256" key="5">
    <source>
        <dbReference type="ARBA" id="ARBA00020603"/>
    </source>
</evidence>
<protein>
    <recommendedName>
        <fullName evidence="5">Geranylgeranyl transferase type-1 subunit beta</fullName>
        <ecNumber evidence="4">2.5.1.59</ecNumber>
    </recommendedName>
    <alternativeName>
        <fullName evidence="12">Geranylgeranyl transferase type I subunit beta</fullName>
    </alternativeName>
</protein>
<evidence type="ECO:0000313" key="15">
    <source>
        <dbReference type="Proteomes" id="UP000777438"/>
    </source>
</evidence>
<dbReference type="InterPro" id="IPR008930">
    <property type="entry name" value="Terpenoid_cyclase/PrenylTrfase"/>
</dbReference>